<evidence type="ECO:0000313" key="1">
    <source>
        <dbReference type="EMBL" id="KAJ2966825.1"/>
    </source>
</evidence>
<name>A0ACC1MIS8_9HYPO</name>
<sequence length="227" mass="26718">MGIRTITIEDLPKIIDYVVETTFQDGFHKWFFPRKYEHPFAYRRWWTQYVRGHILRPNLYSYVYEEESTGKILGWVSMAPGENNDAPVDLDLSKNSRRERWLRKYWAHHDALREKIRPNPCADKARLEYFFKVVSPGLKKTLFVGEDSRNWLLAELILDPAMQPQDSRDVCVKLLDHAKEQCHKDDVGFWILTGGALIDELKEYGFEWRHKIEVGNVSGDAMKLVEG</sequence>
<dbReference type="Proteomes" id="UP001143910">
    <property type="component" value="Unassembled WGS sequence"/>
</dbReference>
<gene>
    <name evidence="1" type="ORF">NQ176_g9963</name>
</gene>
<accession>A0ACC1MIS8</accession>
<comment type="caution">
    <text evidence="1">The sequence shown here is derived from an EMBL/GenBank/DDBJ whole genome shotgun (WGS) entry which is preliminary data.</text>
</comment>
<reference evidence="1" key="1">
    <citation type="submission" date="2022-08" db="EMBL/GenBank/DDBJ databases">
        <title>Genome Sequence of Lecanicillium fungicola.</title>
        <authorList>
            <person name="Buettner E."/>
        </authorList>
    </citation>
    <scope>NUCLEOTIDE SEQUENCE</scope>
    <source>
        <strain evidence="1">Babe33</strain>
    </source>
</reference>
<evidence type="ECO:0000313" key="2">
    <source>
        <dbReference type="Proteomes" id="UP001143910"/>
    </source>
</evidence>
<protein>
    <submittedName>
        <fullName evidence="1">Uncharacterized protein</fullName>
    </submittedName>
</protein>
<keyword evidence="2" id="KW-1185">Reference proteome</keyword>
<organism evidence="1 2">
    <name type="scientific">Zarea fungicola</name>
    <dbReference type="NCBI Taxonomy" id="93591"/>
    <lineage>
        <taxon>Eukaryota</taxon>
        <taxon>Fungi</taxon>
        <taxon>Dikarya</taxon>
        <taxon>Ascomycota</taxon>
        <taxon>Pezizomycotina</taxon>
        <taxon>Sordariomycetes</taxon>
        <taxon>Hypocreomycetidae</taxon>
        <taxon>Hypocreales</taxon>
        <taxon>Cordycipitaceae</taxon>
        <taxon>Zarea</taxon>
    </lineage>
</organism>
<dbReference type="EMBL" id="JANJQO010002499">
    <property type="protein sequence ID" value="KAJ2966825.1"/>
    <property type="molecule type" value="Genomic_DNA"/>
</dbReference>
<proteinExistence type="predicted"/>